<accession>A0A9X2PAM2</accession>
<sequence>MYRTGIIGCGKVAHLHAKALKHLPTSDFAAVFSRTLDKAKSFASEYGVNAYDNITEMVEKEKLDLVMVCTPHPNHLDPTLEAMAAGAHVIVEKPLASTLEDCDVMIAAGKKYNKKLGTISQRRFYEPVIRLKKAIDDGKIGRPILGTINMLSWRDEKYYKSDPWRGSWEHEGGGVMVNQAPHQLDLLVWLMGEIDEVYGTWANMTHPYIEVEDTALAIVKFKNGGLGSIFLSNCQKPGIHTKVQIHGSNGASVGVTPEAGAMFIAGVSGIAGPPVNDLWTVPGEEHLIEQWTKEDTEIFNSIDPTVHYIEKQIEEFLDALTAGREPLITGEEGRKTVELFTAIYRSTRDNKPVKFPLFPEKDRKDMDGRLKE</sequence>
<dbReference type="SUPFAM" id="SSF51735">
    <property type="entry name" value="NAD(P)-binding Rossmann-fold domains"/>
    <property type="match status" value="1"/>
</dbReference>
<dbReference type="Pfam" id="PF01408">
    <property type="entry name" value="GFO_IDH_MocA"/>
    <property type="match status" value="1"/>
</dbReference>
<reference evidence="3" key="1">
    <citation type="submission" date="2022-08" db="EMBL/GenBank/DDBJ databases">
        <authorList>
            <person name="Zhang D."/>
        </authorList>
    </citation>
    <scope>NUCLEOTIDE SEQUENCE</scope>
    <source>
        <strain evidence="3">XJ19-11</strain>
    </source>
</reference>
<dbReference type="AlphaFoldDB" id="A0A9X2PAM2"/>
<evidence type="ECO:0000259" key="2">
    <source>
        <dbReference type="Pfam" id="PF22725"/>
    </source>
</evidence>
<dbReference type="Gene3D" id="3.40.50.720">
    <property type="entry name" value="NAD(P)-binding Rossmann-like Domain"/>
    <property type="match status" value="1"/>
</dbReference>
<gene>
    <name evidence="3" type="ORF">NU887_17565</name>
</gene>
<dbReference type="InterPro" id="IPR055170">
    <property type="entry name" value="GFO_IDH_MocA-like_dom"/>
</dbReference>
<dbReference type="InterPro" id="IPR052515">
    <property type="entry name" value="Gfo/Idh/MocA_Oxidoreductase"/>
</dbReference>
<dbReference type="Pfam" id="PF22725">
    <property type="entry name" value="GFO_IDH_MocA_C3"/>
    <property type="match status" value="1"/>
</dbReference>
<comment type="caution">
    <text evidence="3">The sequence shown here is derived from an EMBL/GenBank/DDBJ whole genome shotgun (WGS) entry which is preliminary data.</text>
</comment>
<dbReference type="GO" id="GO:0000166">
    <property type="term" value="F:nucleotide binding"/>
    <property type="evidence" value="ECO:0007669"/>
    <property type="project" value="InterPro"/>
</dbReference>
<dbReference type="EMBL" id="JANSUY010000019">
    <property type="protein sequence ID" value="MCR9016845.1"/>
    <property type="molecule type" value="Genomic_DNA"/>
</dbReference>
<dbReference type="Proteomes" id="UP001142175">
    <property type="component" value="Unassembled WGS sequence"/>
</dbReference>
<evidence type="ECO:0000313" key="4">
    <source>
        <dbReference type="Proteomes" id="UP001142175"/>
    </source>
</evidence>
<evidence type="ECO:0000313" key="3">
    <source>
        <dbReference type="EMBL" id="MCR9016845.1"/>
    </source>
</evidence>
<dbReference type="Gene3D" id="3.30.360.10">
    <property type="entry name" value="Dihydrodipicolinate Reductase, domain 2"/>
    <property type="match status" value="1"/>
</dbReference>
<dbReference type="SUPFAM" id="SSF55347">
    <property type="entry name" value="Glyceraldehyde-3-phosphate dehydrogenase-like, C-terminal domain"/>
    <property type="match status" value="1"/>
</dbReference>
<dbReference type="RefSeq" id="WP_258424690.1">
    <property type="nucleotide sequence ID" value="NZ_JANSUY010000019.1"/>
</dbReference>
<dbReference type="InterPro" id="IPR036291">
    <property type="entry name" value="NAD(P)-bd_dom_sf"/>
</dbReference>
<proteinExistence type="predicted"/>
<dbReference type="InterPro" id="IPR000683">
    <property type="entry name" value="Gfo/Idh/MocA-like_OxRdtase_N"/>
</dbReference>
<keyword evidence="4" id="KW-1185">Reference proteome</keyword>
<evidence type="ECO:0000259" key="1">
    <source>
        <dbReference type="Pfam" id="PF01408"/>
    </source>
</evidence>
<organism evidence="3 4">
    <name type="scientific">Aquiflexum gelatinilyticum</name>
    <dbReference type="NCBI Taxonomy" id="2961943"/>
    <lineage>
        <taxon>Bacteria</taxon>
        <taxon>Pseudomonadati</taxon>
        <taxon>Bacteroidota</taxon>
        <taxon>Cytophagia</taxon>
        <taxon>Cytophagales</taxon>
        <taxon>Cyclobacteriaceae</taxon>
        <taxon>Aquiflexum</taxon>
    </lineage>
</organism>
<name>A0A9X2PAM2_9BACT</name>
<dbReference type="PANTHER" id="PTHR43249">
    <property type="entry name" value="UDP-N-ACETYL-2-AMINO-2-DEOXY-D-GLUCURONATE OXIDASE"/>
    <property type="match status" value="1"/>
</dbReference>
<feature type="domain" description="GFO/IDH/MocA-like oxidoreductase" evidence="2">
    <location>
        <begin position="130"/>
        <end position="251"/>
    </location>
</feature>
<dbReference type="PANTHER" id="PTHR43249:SF1">
    <property type="entry name" value="D-GLUCOSIDE 3-DEHYDROGENASE"/>
    <property type="match status" value="1"/>
</dbReference>
<protein>
    <submittedName>
        <fullName evidence="3">Gfo/Idh/MocA family oxidoreductase</fullName>
    </submittedName>
</protein>
<feature type="domain" description="Gfo/Idh/MocA-like oxidoreductase N-terminal" evidence="1">
    <location>
        <begin position="3"/>
        <end position="116"/>
    </location>
</feature>